<dbReference type="EMBL" id="MT144930">
    <property type="protein sequence ID" value="QJI01535.1"/>
    <property type="molecule type" value="Genomic_DNA"/>
</dbReference>
<accession>A0A6M3K6L7</accession>
<feature type="transmembrane region" description="Helical" evidence="1">
    <location>
        <begin position="6"/>
        <end position="26"/>
    </location>
</feature>
<keyword evidence="1" id="KW-0812">Transmembrane</keyword>
<evidence type="ECO:0000313" key="3">
    <source>
        <dbReference type="EMBL" id="QJI01535.1"/>
    </source>
</evidence>
<gene>
    <name evidence="2" type="ORF">MM415A01366_0007</name>
    <name evidence="3" type="ORF">TM448B02607_0013</name>
</gene>
<evidence type="ECO:0000313" key="2">
    <source>
        <dbReference type="EMBL" id="QJA77067.1"/>
    </source>
</evidence>
<keyword evidence="1" id="KW-1133">Transmembrane helix</keyword>
<dbReference type="EMBL" id="MT142262">
    <property type="protein sequence ID" value="QJA77067.1"/>
    <property type="molecule type" value="Genomic_DNA"/>
</dbReference>
<sequence length="80" mass="9071">MTKIYGWLVAIGLIILIWSAISYITIKVYDEYLEVKGVMATVERFVDAHETRLDKLEKIFIENSAAIAVVKAKKLGRKGK</sequence>
<organism evidence="2">
    <name type="scientific">viral metagenome</name>
    <dbReference type="NCBI Taxonomy" id="1070528"/>
    <lineage>
        <taxon>unclassified sequences</taxon>
        <taxon>metagenomes</taxon>
        <taxon>organismal metagenomes</taxon>
    </lineage>
</organism>
<name>A0A6M3K6L7_9ZZZZ</name>
<reference evidence="2" key="1">
    <citation type="submission" date="2020-03" db="EMBL/GenBank/DDBJ databases">
        <title>The deep terrestrial virosphere.</title>
        <authorList>
            <person name="Holmfeldt K."/>
            <person name="Nilsson E."/>
            <person name="Simone D."/>
            <person name="Lopez-Fernandez M."/>
            <person name="Wu X."/>
            <person name="de Brujin I."/>
            <person name="Lundin D."/>
            <person name="Andersson A."/>
            <person name="Bertilsson S."/>
            <person name="Dopson M."/>
        </authorList>
    </citation>
    <scope>NUCLEOTIDE SEQUENCE</scope>
    <source>
        <strain evidence="2">MM415A01366</strain>
        <strain evidence="3">TM448B02607</strain>
    </source>
</reference>
<keyword evidence="1" id="KW-0472">Membrane</keyword>
<evidence type="ECO:0000256" key="1">
    <source>
        <dbReference type="SAM" id="Phobius"/>
    </source>
</evidence>
<dbReference type="AlphaFoldDB" id="A0A6M3K6L7"/>
<protein>
    <submittedName>
        <fullName evidence="2">Uncharacterized protein</fullName>
    </submittedName>
</protein>
<proteinExistence type="predicted"/>